<dbReference type="OrthoDB" id="122481at2"/>
<evidence type="ECO:0000313" key="1">
    <source>
        <dbReference type="EMBL" id="RAZ89733.1"/>
    </source>
</evidence>
<dbReference type="Proteomes" id="UP000251558">
    <property type="component" value="Unassembled WGS sequence"/>
</dbReference>
<accession>A0A330HNN4</accession>
<proteinExistence type="predicted"/>
<name>A0A330HNN4_9HYPH</name>
<dbReference type="EMBL" id="QMBP01000007">
    <property type="protein sequence ID" value="RAZ89733.1"/>
    <property type="molecule type" value="Genomic_DNA"/>
</dbReference>
<keyword evidence="2" id="KW-1185">Reference proteome</keyword>
<dbReference type="AlphaFoldDB" id="A0A330HNN4"/>
<reference evidence="1 2" key="1">
    <citation type="submission" date="2018-07" db="EMBL/GenBank/DDBJ databases">
        <title>Diversity of Mesorhizobium strains in Brazil.</title>
        <authorList>
            <person name="Helene L.C.F."/>
            <person name="Dall'Agnol R."/>
            <person name="Delamuta J.R.M."/>
            <person name="Hungria M."/>
        </authorList>
    </citation>
    <scope>NUCLEOTIDE SEQUENCE [LARGE SCALE GENOMIC DNA]</scope>
    <source>
        <strain evidence="1 2">AC99b</strain>
    </source>
</reference>
<evidence type="ECO:0000313" key="2">
    <source>
        <dbReference type="Proteomes" id="UP000251558"/>
    </source>
</evidence>
<comment type="caution">
    <text evidence="1">The sequence shown here is derived from an EMBL/GenBank/DDBJ whole genome shotgun (WGS) entry which is preliminary data.</text>
</comment>
<protein>
    <submittedName>
        <fullName evidence="1">Uncharacterized protein</fullName>
    </submittedName>
</protein>
<sequence>MVEEVDAFVEIEGAKALIDWLGFVPSFHDARLIDIELSSNRSGRLRLEAFRMTDKIDEDGYFILDRRVLVTLTLGEIRAVNLDHFTTIGIVGHMQITRTDKRYRVTWDSSYGVEGCITANSLRIDFEPSHPERAVSEVA</sequence>
<organism evidence="1 2">
    <name type="scientific">Mesorhizobium hawassense</name>
    <dbReference type="NCBI Taxonomy" id="1209954"/>
    <lineage>
        <taxon>Bacteria</taxon>
        <taxon>Pseudomonadati</taxon>
        <taxon>Pseudomonadota</taxon>
        <taxon>Alphaproteobacteria</taxon>
        <taxon>Hyphomicrobiales</taxon>
        <taxon>Phyllobacteriaceae</taxon>
        <taxon>Mesorhizobium</taxon>
    </lineage>
</organism>
<gene>
    <name evidence="1" type="ORF">DPM33_16210</name>
</gene>